<reference evidence="3" key="1">
    <citation type="submission" date="2017-05" db="EMBL/GenBank/DDBJ databases">
        <authorList>
            <person name="Song R."/>
            <person name="Chenine A.L."/>
            <person name="Ruprecht R.M."/>
        </authorList>
    </citation>
    <scope>NUCLEOTIDE SEQUENCE [LARGE SCALE GENOMIC DNA]</scope>
</reference>
<accession>A0A2H1H9C4</accession>
<evidence type="ECO:0000256" key="1">
    <source>
        <dbReference type="SAM" id="MobiDB-lite"/>
    </source>
</evidence>
<dbReference type="AlphaFoldDB" id="A0A2H1H9C4"/>
<organism evidence="2 3">
    <name type="scientific">Zymoseptoria tritici ST99CH_1E4</name>
    <dbReference type="NCBI Taxonomy" id="1276532"/>
    <lineage>
        <taxon>Eukaryota</taxon>
        <taxon>Fungi</taxon>
        <taxon>Dikarya</taxon>
        <taxon>Ascomycota</taxon>
        <taxon>Pezizomycotina</taxon>
        <taxon>Dothideomycetes</taxon>
        <taxon>Dothideomycetidae</taxon>
        <taxon>Mycosphaerellales</taxon>
        <taxon>Mycosphaerellaceae</taxon>
        <taxon>Zymoseptoria</taxon>
    </lineage>
</organism>
<sequence length="154" mass="17636">MTDYLNNIRQLKNDIIALGEPFSLAQQIAKIINSLTPAYSGWLERYYEIMSDPGATKPDLKDKSKEGDKEKKPRDKCTYEPCSKWGHKEEDCRMKDPTKKPGDKVVVVVKDKEKEKLKAIGAIVNIDTDYFDKALSIAKTSDKILRRHNTNLYV</sequence>
<evidence type="ECO:0000313" key="3">
    <source>
        <dbReference type="Proteomes" id="UP000245764"/>
    </source>
</evidence>
<feature type="region of interest" description="Disordered" evidence="1">
    <location>
        <begin position="52"/>
        <end position="78"/>
    </location>
</feature>
<gene>
    <name evidence="2" type="ORF">ZT1E4_G11759</name>
</gene>
<protein>
    <submittedName>
        <fullName evidence="2">Uncharacterized protein</fullName>
    </submittedName>
</protein>
<feature type="compositionally biased region" description="Basic and acidic residues" evidence="1">
    <location>
        <begin position="58"/>
        <end position="78"/>
    </location>
</feature>
<dbReference type="Proteomes" id="UP000245764">
    <property type="component" value="Chromosome 18"/>
</dbReference>
<dbReference type="EMBL" id="LT854269">
    <property type="protein sequence ID" value="SMR62445.1"/>
    <property type="molecule type" value="Genomic_DNA"/>
</dbReference>
<name>A0A2H1H9C4_ZYMTR</name>
<evidence type="ECO:0000313" key="2">
    <source>
        <dbReference type="EMBL" id="SMR62445.1"/>
    </source>
</evidence>
<proteinExistence type="predicted"/>